<dbReference type="Proteomes" id="UP000188320">
    <property type="component" value="Unassembled WGS sequence"/>
</dbReference>
<evidence type="ECO:0000256" key="1">
    <source>
        <dbReference type="SAM" id="MobiDB-lite"/>
    </source>
</evidence>
<reference evidence="3" key="1">
    <citation type="submission" date="2017-01" db="EMBL/GenBank/DDBJ databases">
        <authorList>
            <person name="Wang Y."/>
            <person name="White M."/>
            <person name="Kvist S."/>
            <person name="Moncalvo J.-M."/>
        </authorList>
    </citation>
    <scope>NUCLEOTIDE SEQUENCE [LARGE SCALE GENOMIC DNA]</scope>
    <source>
        <strain evidence="3">COL-18-3</strain>
    </source>
</reference>
<feature type="compositionally biased region" description="Polar residues" evidence="1">
    <location>
        <begin position="192"/>
        <end position="202"/>
    </location>
</feature>
<sequence>MITGGINSQSINVQNPEGIGMYYYYAEKGSKDSAKILISPKKSDSADPNKEWSYMFKYNYDSALSVSEVTSGFSYGTYPNGMVTFVPPKDHPFDSLAFTIKPQQLVNSGDGSKSYFKPSSVLILKSRTPSGNVAAVNLVEGVDYVVIENKDLLDEGGLNQLITANQVGSTNSTAAAPTGAAGTAGTAGTAGNLSTPATTNPNGPGVKYIPGNPDYDKSMNPLGMQLTGPKTGLYVYSAISAIGPSLRTFTLI</sequence>
<evidence type="ECO:0000313" key="3">
    <source>
        <dbReference type="Proteomes" id="UP000188320"/>
    </source>
</evidence>
<feature type="region of interest" description="Disordered" evidence="1">
    <location>
        <begin position="172"/>
        <end position="205"/>
    </location>
</feature>
<comment type="caution">
    <text evidence="2">The sequence shown here is derived from an EMBL/GenBank/DDBJ whole genome shotgun (WGS) entry which is preliminary data.</text>
</comment>
<protein>
    <submittedName>
        <fullName evidence="2">Uncharacterized protein</fullName>
    </submittedName>
</protein>
<gene>
    <name evidence="2" type="ORF">AX774_g2247</name>
</gene>
<name>A0A1R1PTD6_ZANCU</name>
<dbReference type="OrthoDB" id="5589170at2759"/>
<feature type="compositionally biased region" description="Low complexity" evidence="1">
    <location>
        <begin position="173"/>
        <end position="191"/>
    </location>
</feature>
<organism evidence="2 3">
    <name type="scientific">Zancudomyces culisetae</name>
    <name type="common">Gut fungus</name>
    <name type="synonym">Smittium culisetae</name>
    <dbReference type="NCBI Taxonomy" id="1213189"/>
    <lineage>
        <taxon>Eukaryota</taxon>
        <taxon>Fungi</taxon>
        <taxon>Fungi incertae sedis</taxon>
        <taxon>Zoopagomycota</taxon>
        <taxon>Kickxellomycotina</taxon>
        <taxon>Harpellomycetes</taxon>
        <taxon>Harpellales</taxon>
        <taxon>Legeriomycetaceae</taxon>
        <taxon>Zancudomyces</taxon>
    </lineage>
</organism>
<accession>A0A1R1PTD6</accession>
<dbReference type="EMBL" id="LSSK01000231">
    <property type="protein sequence ID" value="OMH84228.1"/>
    <property type="molecule type" value="Genomic_DNA"/>
</dbReference>
<keyword evidence="3" id="KW-1185">Reference proteome</keyword>
<evidence type="ECO:0000313" key="2">
    <source>
        <dbReference type="EMBL" id="OMH84228.1"/>
    </source>
</evidence>
<proteinExistence type="predicted"/>
<dbReference type="AlphaFoldDB" id="A0A1R1PTD6"/>